<dbReference type="Pfam" id="PF03572">
    <property type="entry name" value="Peptidase_S41"/>
    <property type="match status" value="1"/>
</dbReference>
<evidence type="ECO:0000256" key="4">
    <source>
        <dbReference type="ARBA" id="ARBA00022825"/>
    </source>
</evidence>
<name>W0RCB5_9BACT</name>
<dbReference type="Pfam" id="PF17820">
    <property type="entry name" value="PDZ_6"/>
    <property type="match status" value="1"/>
</dbReference>
<evidence type="ECO:0000256" key="2">
    <source>
        <dbReference type="ARBA" id="ARBA00022670"/>
    </source>
</evidence>
<feature type="signal peptide" evidence="5">
    <location>
        <begin position="1"/>
        <end position="21"/>
    </location>
</feature>
<dbReference type="HOGENOM" id="CLU_017295_2_1_0"/>
<evidence type="ECO:0000313" key="7">
    <source>
        <dbReference type="EMBL" id="AHG88092.1"/>
    </source>
</evidence>
<dbReference type="InterPro" id="IPR005151">
    <property type="entry name" value="Tail-specific_protease"/>
</dbReference>
<dbReference type="CDD" id="cd07560">
    <property type="entry name" value="Peptidase_S41_CPP"/>
    <property type="match status" value="1"/>
</dbReference>
<dbReference type="InterPro" id="IPR001478">
    <property type="entry name" value="PDZ"/>
</dbReference>
<protein>
    <submittedName>
        <fullName evidence="7">Peptidase S41</fullName>
    </submittedName>
</protein>
<dbReference type="Proteomes" id="UP000019151">
    <property type="component" value="Chromosome"/>
</dbReference>
<dbReference type="InterPro" id="IPR036034">
    <property type="entry name" value="PDZ_sf"/>
</dbReference>
<dbReference type="GO" id="GO:0006508">
    <property type="term" value="P:proteolysis"/>
    <property type="evidence" value="ECO:0007669"/>
    <property type="project" value="UniProtKB-KW"/>
</dbReference>
<accession>W0RCB5</accession>
<keyword evidence="5" id="KW-0732">Signal</keyword>
<dbReference type="InterPro" id="IPR004447">
    <property type="entry name" value="Peptidase_S41A"/>
</dbReference>
<keyword evidence="2" id="KW-0645">Protease</keyword>
<keyword evidence="8" id="KW-1185">Reference proteome</keyword>
<dbReference type="AlphaFoldDB" id="W0RCB5"/>
<feature type="domain" description="PDZ" evidence="6">
    <location>
        <begin position="80"/>
        <end position="168"/>
    </location>
</feature>
<dbReference type="SUPFAM" id="SSF52096">
    <property type="entry name" value="ClpP/crotonase"/>
    <property type="match status" value="1"/>
</dbReference>
<dbReference type="PROSITE" id="PS50106">
    <property type="entry name" value="PDZ"/>
    <property type="match status" value="1"/>
</dbReference>
<dbReference type="SUPFAM" id="SSF50156">
    <property type="entry name" value="PDZ domain-like"/>
    <property type="match status" value="1"/>
</dbReference>
<keyword evidence="4" id="KW-0720">Serine protease</keyword>
<dbReference type="GO" id="GO:0004175">
    <property type="term" value="F:endopeptidase activity"/>
    <property type="evidence" value="ECO:0007669"/>
    <property type="project" value="TreeGrafter"/>
</dbReference>
<evidence type="ECO:0000259" key="6">
    <source>
        <dbReference type="PROSITE" id="PS50106"/>
    </source>
</evidence>
<evidence type="ECO:0000256" key="5">
    <source>
        <dbReference type="SAM" id="SignalP"/>
    </source>
</evidence>
<dbReference type="PANTHER" id="PTHR32060:SF30">
    <property type="entry name" value="CARBOXY-TERMINAL PROCESSING PROTEASE CTPA"/>
    <property type="match status" value="1"/>
</dbReference>
<dbReference type="OrthoDB" id="9812068at2"/>
<keyword evidence="3" id="KW-0378">Hydrolase</keyword>
<dbReference type="GO" id="GO:0030288">
    <property type="term" value="C:outer membrane-bounded periplasmic space"/>
    <property type="evidence" value="ECO:0007669"/>
    <property type="project" value="TreeGrafter"/>
</dbReference>
<sequence length="524" mass="55625">MRRAALIAAGLLVGAPLAAQATAGGPVRARSAYEDLQMFSQVLNQIRVNHPDSLDTHELLVAAIEGMVRAADPHSFVIPAVRLVPGKEEQLRAGKLVPVPVDFTFVGGAPVVASVAAGTAASRLDILPGDELVSIDGQHVLAESSEELAIALAGAKESEVALGIERRRQDGSLVRLERRVRRERSGEATAVPVAVLLDSTTGYVRVTTFMNERVAEDLHDALGRLEKQGMTRLVLDLRDNGGGSVAEAAHVAGEFLPNGAIVYTAEGRKAETTDTGRVSRSFWRSERRYPIVVMVNGGTASASELVAGALQDHDRALVVGRPSFGKSLLMRGFPLSDGSIIELVVGRVRTPCGRVVQREYRTISRHEYYRLASADRDTAGRPSCRTDAGRVVYGGGGVYPDVPLDPAPDVPAWATRVAEQSLVLAWVGGYVEAHATALASLDAFLHVTPSLPAEAIADFRAFAAKQGVAIPTDTAADARLQRALVRAVAAARWGEAGWYRADAQLDPQIGAAVRAFGQAAALAR</sequence>
<dbReference type="InterPro" id="IPR029045">
    <property type="entry name" value="ClpP/crotonase-like_dom_sf"/>
</dbReference>
<organism evidence="7 8">
    <name type="scientific">Gemmatirosa kalamazoonensis</name>
    <dbReference type="NCBI Taxonomy" id="861299"/>
    <lineage>
        <taxon>Bacteria</taxon>
        <taxon>Pseudomonadati</taxon>
        <taxon>Gemmatimonadota</taxon>
        <taxon>Gemmatimonadia</taxon>
        <taxon>Gemmatimonadales</taxon>
        <taxon>Gemmatimonadaceae</taxon>
        <taxon>Gemmatirosa</taxon>
    </lineage>
</organism>
<feature type="chain" id="PRO_5004794102" evidence="5">
    <location>
        <begin position="22"/>
        <end position="524"/>
    </location>
</feature>
<dbReference type="GO" id="GO:0007165">
    <property type="term" value="P:signal transduction"/>
    <property type="evidence" value="ECO:0007669"/>
    <property type="project" value="TreeGrafter"/>
</dbReference>
<reference evidence="7 8" key="1">
    <citation type="journal article" date="2014" name="Genome Announc.">
        <title>Genome Sequence and Methylome of Soil Bacterium Gemmatirosa kalamazoonensis KBS708T, a Member of the Rarely Cultivated Gemmatimonadetes Phylum.</title>
        <authorList>
            <person name="Debruyn J.M."/>
            <person name="Radosevich M."/>
            <person name="Wommack K.E."/>
            <person name="Polson S.W."/>
            <person name="Hauser L.J."/>
            <person name="Fawaz M.N."/>
            <person name="Korlach J."/>
            <person name="Tsai Y.C."/>
        </authorList>
    </citation>
    <scope>NUCLEOTIDE SEQUENCE [LARGE SCALE GENOMIC DNA]</scope>
    <source>
        <strain evidence="7 8">KBS708</strain>
    </source>
</reference>
<dbReference type="RefSeq" id="WP_025409637.1">
    <property type="nucleotide sequence ID" value="NZ_CP007128.1"/>
</dbReference>
<evidence type="ECO:0000313" key="8">
    <source>
        <dbReference type="Proteomes" id="UP000019151"/>
    </source>
</evidence>
<dbReference type="Gene3D" id="3.30.750.44">
    <property type="match status" value="1"/>
</dbReference>
<dbReference type="InterPro" id="IPR041489">
    <property type="entry name" value="PDZ_6"/>
</dbReference>
<dbReference type="Gene3D" id="2.30.42.10">
    <property type="match status" value="1"/>
</dbReference>
<dbReference type="STRING" id="861299.J421_0555"/>
<dbReference type="SMART" id="SM00228">
    <property type="entry name" value="PDZ"/>
    <property type="match status" value="1"/>
</dbReference>
<dbReference type="SMART" id="SM00245">
    <property type="entry name" value="TSPc"/>
    <property type="match status" value="1"/>
</dbReference>
<dbReference type="Gene3D" id="3.90.226.10">
    <property type="entry name" value="2-enoyl-CoA Hydratase, Chain A, domain 1"/>
    <property type="match status" value="1"/>
</dbReference>
<evidence type="ECO:0000256" key="1">
    <source>
        <dbReference type="ARBA" id="ARBA00009179"/>
    </source>
</evidence>
<dbReference type="KEGG" id="gba:J421_0555"/>
<dbReference type="PATRIC" id="fig|861299.3.peg.567"/>
<dbReference type="PANTHER" id="PTHR32060">
    <property type="entry name" value="TAIL-SPECIFIC PROTEASE"/>
    <property type="match status" value="1"/>
</dbReference>
<proteinExistence type="inferred from homology"/>
<dbReference type="InParanoid" id="W0RCB5"/>
<dbReference type="GO" id="GO:0008236">
    <property type="term" value="F:serine-type peptidase activity"/>
    <property type="evidence" value="ECO:0007669"/>
    <property type="project" value="UniProtKB-KW"/>
</dbReference>
<evidence type="ECO:0000256" key="3">
    <source>
        <dbReference type="ARBA" id="ARBA00022801"/>
    </source>
</evidence>
<dbReference type="eggNOG" id="COG0793">
    <property type="taxonomic scope" value="Bacteria"/>
</dbReference>
<gene>
    <name evidence="7" type="ORF">J421_0555</name>
</gene>
<comment type="similarity">
    <text evidence="1">Belongs to the peptidase S41A family.</text>
</comment>
<dbReference type="EMBL" id="CP007128">
    <property type="protein sequence ID" value="AHG88092.1"/>
    <property type="molecule type" value="Genomic_DNA"/>
</dbReference>